<dbReference type="Gene3D" id="1.25.40.10">
    <property type="entry name" value="Tetratricopeptide repeat domain"/>
    <property type="match status" value="2"/>
</dbReference>
<evidence type="ECO:0000313" key="4">
    <source>
        <dbReference type="EMBL" id="NDV32337.1"/>
    </source>
</evidence>
<feature type="compositionally biased region" description="Acidic residues" evidence="3">
    <location>
        <begin position="363"/>
        <end position="378"/>
    </location>
</feature>
<proteinExistence type="predicted"/>
<evidence type="ECO:0000256" key="3">
    <source>
        <dbReference type="SAM" id="MobiDB-lite"/>
    </source>
</evidence>
<evidence type="ECO:0000256" key="2">
    <source>
        <dbReference type="ARBA" id="ARBA00022803"/>
    </source>
</evidence>
<feature type="region of interest" description="Disordered" evidence="3">
    <location>
        <begin position="349"/>
        <end position="378"/>
    </location>
</feature>
<organism evidence="4">
    <name type="scientific">Arcella intermedia</name>
    <dbReference type="NCBI Taxonomy" id="1963864"/>
    <lineage>
        <taxon>Eukaryota</taxon>
        <taxon>Amoebozoa</taxon>
        <taxon>Tubulinea</taxon>
        <taxon>Elardia</taxon>
        <taxon>Arcellinida</taxon>
        <taxon>Sphaerothecina</taxon>
        <taxon>Arcellidae</taxon>
        <taxon>Arcella</taxon>
    </lineage>
</organism>
<reference evidence="4" key="1">
    <citation type="journal article" date="2020" name="J. Eukaryot. Microbiol.">
        <title>De novo Sequencing, Assembly and Annotation of the Transcriptome for the Free-Living Testate Amoeba Arcella intermedia.</title>
        <authorList>
            <person name="Ribeiro G.M."/>
            <person name="Porfirio-Sousa A.L."/>
            <person name="Maurer-Alcala X.X."/>
            <person name="Katz L.A."/>
            <person name="Lahr D.J.G."/>
        </authorList>
    </citation>
    <scope>NUCLEOTIDE SEQUENCE</scope>
</reference>
<dbReference type="SUPFAM" id="SSF48452">
    <property type="entry name" value="TPR-like"/>
    <property type="match status" value="1"/>
</dbReference>
<protein>
    <submittedName>
        <fullName evidence="4">Uncharacterized protein</fullName>
    </submittedName>
</protein>
<dbReference type="PANTHER" id="PTHR45641">
    <property type="entry name" value="TETRATRICOPEPTIDE REPEAT PROTEIN (AFU_ORTHOLOGUE AFUA_6G03870)"/>
    <property type="match status" value="1"/>
</dbReference>
<accession>A0A6B2L638</accession>
<dbReference type="AlphaFoldDB" id="A0A6B2L638"/>
<keyword evidence="2" id="KW-0802">TPR repeat</keyword>
<keyword evidence="1" id="KW-0677">Repeat</keyword>
<dbReference type="InterPro" id="IPR011990">
    <property type="entry name" value="TPR-like_helical_dom_sf"/>
</dbReference>
<dbReference type="SMART" id="SM00028">
    <property type="entry name" value="TPR"/>
    <property type="match status" value="3"/>
</dbReference>
<name>A0A6B2L638_9EUKA</name>
<dbReference type="Pfam" id="PF13424">
    <property type="entry name" value="TPR_12"/>
    <property type="match status" value="1"/>
</dbReference>
<evidence type="ECO:0000256" key="1">
    <source>
        <dbReference type="ARBA" id="ARBA00022737"/>
    </source>
</evidence>
<dbReference type="InterPro" id="IPR019734">
    <property type="entry name" value="TPR_rpt"/>
</dbReference>
<dbReference type="PANTHER" id="PTHR45641:SF19">
    <property type="entry name" value="NEPHROCYSTIN-3"/>
    <property type="match status" value="1"/>
</dbReference>
<sequence>MYKEALPVLEGALDLVNVHKVTHVSLITQLYVNLAYVYQHLQQLSSAEEMYSKALVLIFPSSGAKSPLRLSDQAAVLTNYAEFLVSMKKIEEGVEQVQKAVQILRGINRPDCFLAAALSNLAGYLSVLERHEEAKEPASEALKIFTKELGRQNDYTRNAFSHMYQILTKLGLEEAVADLESDWNAVDKQEVRGLSNQELANMAEHFMHSVQYAESKSNPPGPTKGPKLYKKELNEFFGSWKDKGLNLSDPAFSPVLKQEFTALEAGIKTRKKLEEDLKLKRHKIIQERTENVEKETAYLHRKDKEERTRREWKVFTDGDAANQEVVGLEQYLDRETLFGENPKTLAEIEALDKRNNKKTKRDDDEETEIETEEIQQHK</sequence>
<dbReference type="EMBL" id="GIBP01003368">
    <property type="protein sequence ID" value="NDV32337.1"/>
    <property type="molecule type" value="Transcribed_RNA"/>
</dbReference>